<gene>
    <name evidence="1" type="ORF">EK403_04260</name>
</gene>
<dbReference type="AlphaFoldDB" id="A0A4Q0MLE2"/>
<dbReference type="Proteomes" id="UP000289708">
    <property type="component" value="Unassembled WGS sequence"/>
</dbReference>
<name>A0A4Q0MLE2_9HYPH</name>
<dbReference type="RefSeq" id="WP_128776267.1">
    <property type="nucleotide sequence ID" value="NZ_RYFI01000003.1"/>
</dbReference>
<reference evidence="1 2" key="1">
    <citation type="submission" date="2018-12" db="EMBL/GenBank/DDBJ databases">
        <title>bacterium Hansschlegelia zhihuaiae S113.</title>
        <authorList>
            <person name="He J."/>
        </authorList>
    </citation>
    <scope>NUCLEOTIDE SEQUENCE [LARGE SCALE GENOMIC DNA]</scope>
    <source>
        <strain evidence="1 2">S 113</strain>
    </source>
</reference>
<evidence type="ECO:0008006" key="3">
    <source>
        <dbReference type="Google" id="ProtNLM"/>
    </source>
</evidence>
<comment type="caution">
    <text evidence="1">The sequence shown here is derived from an EMBL/GenBank/DDBJ whole genome shotgun (WGS) entry which is preliminary data.</text>
</comment>
<evidence type="ECO:0000313" key="1">
    <source>
        <dbReference type="EMBL" id="RXF74617.1"/>
    </source>
</evidence>
<dbReference type="EMBL" id="RYFI01000003">
    <property type="protein sequence ID" value="RXF74617.1"/>
    <property type="molecule type" value="Genomic_DNA"/>
</dbReference>
<sequence>MTEPQGGGATPQKVVRPDVVCPFCGLGCDDVSLTVSGLAVEAGEGACGRAAALFRRGGEAPPAARVNGYEVPLEAALAAAAELLEAARSPAYAGLGTDVDGVRHVIKLACRTGGSVDHYASAGLFRNLSTSQRRGWVATTLAEVRNHCDLMVVVGPDPSEAFHRLYARVTPKTGRFLDGPRKIVFLGGEPSAEARTQLDGVVVETVAVPEGGLVDALSRLQAIVGGLAPIEGDPDMRPLAEALKSAKYGVLAWSAAALGEDGDLVIERAVAVVETLNVETRAACLPLAGRDNLIGANQAFLWNVGFPLRTAFRGGVADHDQSANATAEALKDADIVVWISAFRPERPPACDGRLIALAHPATEFEREPDVFIPVGQPGLDHAGLVFRTDTVVSVPLKKHRDSSLISVAEALSRIGGAQS</sequence>
<accession>A0A4Q0MLE2</accession>
<protein>
    <recommendedName>
        <fullName evidence="3">Formylmethanofuran dehydrogenase</fullName>
    </recommendedName>
</protein>
<organism evidence="1 2">
    <name type="scientific">Hansschlegelia zhihuaiae</name>
    <dbReference type="NCBI Taxonomy" id="405005"/>
    <lineage>
        <taxon>Bacteria</taxon>
        <taxon>Pseudomonadati</taxon>
        <taxon>Pseudomonadota</taxon>
        <taxon>Alphaproteobacteria</taxon>
        <taxon>Hyphomicrobiales</taxon>
        <taxon>Methylopilaceae</taxon>
        <taxon>Hansschlegelia</taxon>
    </lineage>
</organism>
<keyword evidence="2" id="KW-1185">Reference proteome</keyword>
<dbReference type="OrthoDB" id="7914675at2"/>
<dbReference type="SUPFAM" id="SSF53706">
    <property type="entry name" value="Formate dehydrogenase/DMSO reductase, domains 1-3"/>
    <property type="match status" value="1"/>
</dbReference>
<proteinExistence type="predicted"/>
<evidence type="ECO:0000313" key="2">
    <source>
        <dbReference type="Proteomes" id="UP000289708"/>
    </source>
</evidence>